<sequence length="289" mass="31900">MDYIIRGIDKTKSFRVFGANTTDLVNIATKRHFTTPVASACLGRAMTGVAMMAQMEKNPTDRVSIIIKGDGPIGGIVVEANGMGDVKGYIYNPDVDIPKNKQGKLDVSGAIGNAVMTVMKDLGLKEPYIGQIAMLSGEIAEDLTYYFATSEQTNSMVALGVLVDTDYSIKHSAGIIIQVLPDAKEEAISDLEENLKSFTSLTECLEEGKKVEQVIEDLLGTFDIMEKTDLQFRCDCSKERMEKGLISLGKAELQDIVEDEQEDVELVCHFCNEKYNFDKKEIKEILTQL</sequence>
<protein>
    <submittedName>
        <fullName evidence="1">Hsp33 family molecular chaperone</fullName>
    </submittedName>
</protein>
<dbReference type="Proteomes" id="UP000188605">
    <property type="component" value="Unassembled WGS sequence"/>
</dbReference>
<dbReference type="EMBL" id="LJDB01000044">
    <property type="protein sequence ID" value="ONI40905.1"/>
    <property type="molecule type" value="Genomic_DNA"/>
</dbReference>
<accession>A0ACC8XDR4</accession>
<evidence type="ECO:0000313" key="1">
    <source>
        <dbReference type="EMBL" id="ONI40905.1"/>
    </source>
</evidence>
<keyword evidence="2" id="KW-1185">Reference proteome</keyword>
<comment type="caution">
    <text evidence="1">The sequence shown here is derived from an EMBL/GenBank/DDBJ whole genome shotgun (WGS) entry which is preliminary data.</text>
</comment>
<reference evidence="1" key="1">
    <citation type="submission" date="2016-08" db="EMBL/GenBank/DDBJ databases">
        <authorList>
            <person name="Ngugi D.K."/>
            <person name="Miyake S."/>
            <person name="Stingl U."/>
        </authorList>
    </citation>
    <scope>NUCLEOTIDE SEQUENCE</scope>
    <source>
        <strain evidence="1">SCG-B11WGA-EpuloA1</strain>
    </source>
</reference>
<evidence type="ECO:0000313" key="2">
    <source>
        <dbReference type="Proteomes" id="UP000188605"/>
    </source>
</evidence>
<organism evidence="1 2">
    <name type="scientific">Candidatus Epulonipiscium fishelsonii</name>
    <dbReference type="NCBI Taxonomy" id="77094"/>
    <lineage>
        <taxon>Bacteria</taxon>
        <taxon>Bacillati</taxon>
        <taxon>Bacillota</taxon>
        <taxon>Clostridia</taxon>
        <taxon>Lachnospirales</taxon>
        <taxon>Lachnospiraceae</taxon>
        <taxon>Candidatus Epulonipiscium</taxon>
    </lineage>
</organism>
<gene>
    <name evidence="1" type="ORF">AN396_00975</name>
</gene>
<proteinExistence type="predicted"/>
<name>A0ACC8XDR4_9FIRM</name>